<dbReference type="PRINTS" id="PR00038">
    <property type="entry name" value="HTHLUXR"/>
</dbReference>
<comment type="caution">
    <text evidence="4">The sequence shown here is derived from an EMBL/GenBank/DDBJ whole genome shotgun (WGS) entry which is preliminary data.</text>
</comment>
<dbReference type="SMART" id="SM00421">
    <property type="entry name" value="HTH_LUXR"/>
    <property type="match status" value="1"/>
</dbReference>
<dbReference type="AlphaFoldDB" id="A0A4R2JYG3"/>
<dbReference type="InterPro" id="IPR016032">
    <property type="entry name" value="Sig_transdc_resp-reg_C-effctor"/>
</dbReference>
<dbReference type="CDD" id="cd06170">
    <property type="entry name" value="LuxR_C_like"/>
    <property type="match status" value="1"/>
</dbReference>
<dbReference type="InterPro" id="IPR036388">
    <property type="entry name" value="WH-like_DNA-bd_sf"/>
</dbReference>
<keyword evidence="5" id="KW-1185">Reference proteome</keyword>
<keyword evidence="2" id="KW-0067">ATP-binding</keyword>
<keyword evidence="1" id="KW-0547">Nucleotide-binding</keyword>
<evidence type="ECO:0000256" key="2">
    <source>
        <dbReference type="ARBA" id="ARBA00022840"/>
    </source>
</evidence>
<dbReference type="InterPro" id="IPR041664">
    <property type="entry name" value="AAA_16"/>
</dbReference>
<dbReference type="SUPFAM" id="SSF52540">
    <property type="entry name" value="P-loop containing nucleoside triphosphate hydrolases"/>
    <property type="match status" value="1"/>
</dbReference>
<dbReference type="Gene3D" id="1.25.40.10">
    <property type="entry name" value="Tetratricopeptide repeat domain"/>
    <property type="match status" value="1"/>
</dbReference>
<dbReference type="PANTHER" id="PTHR16305">
    <property type="entry name" value="TESTICULAR SOLUBLE ADENYLYL CYCLASE"/>
    <property type="match status" value="1"/>
</dbReference>
<evidence type="ECO:0000256" key="1">
    <source>
        <dbReference type="ARBA" id="ARBA00022741"/>
    </source>
</evidence>
<dbReference type="GO" id="GO:0003677">
    <property type="term" value="F:DNA binding"/>
    <property type="evidence" value="ECO:0007669"/>
    <property type="project" value="InterPro"/>
</dbReference>
<dbReference type="Gene3D" id="3.40.50.300">
    <property type="entry name" value="P-loop containing nucleotide triphosphate hydrolases"/>
    <property type="match status" value="1"/>
</dbReference>
<name>A0A4R2JYG3_9PSEU</name>
<dbReference type="OrthoDB" id="3649961at2"/>
<dbReference type="InterPro" id="IPR027417">
    <property type="entry name" value="P-loop_NTPase"/>
</dbReference>
<dbReference type="PROSITE" id="PS00622">
    <property type="entry name" value="HTH_LUXR_1"/>
    <property type="match status" value="1"/>
</dbReference>
<protein>
    <submittedName>
        <fullName evidence="4">Regulatory LuxR family protein</fullName>
    </submittedName>
</protein>
<dbReference type="GO" id="GO:0005524">
    <property type="term" value="F:ATP binding"/>
    <property type="evidence" value="ECO:0007669"/>
    <property type="project" value="UniProtKB-KW"/>
</dbReference>
<evidence type="ECO:0000313" key="4">
    <source>
        <dbReference type="EMBL" id="TCO62478.1"/>
    </source>
</evidence>
<accession>A0A4R2JYG3</accession>
<evidence type="ECO:0000313" key="5">
    <source>
        <dbReference type="Proteomes" id="UP000295680"/>
    </source>
</evidence>
<organism evidence="4 5">
    <name type="scientific">Actinocrispum wychmicini</name>
    <dbReference type="NCBI Taxonomy" id="1213861"/>
    <lineage>
        <taxon>Bacteria</taxon>
        <taxon>Bacillati</taxon>
        <taxon>Actinomycetota</taxon>
        <taxon>Actinomycetes</taxon>
        <taxon>Pseudonocardiales</taxon>
        <taxon>Pseudonocardiaceae</taxon>
        <taxon>Actinocrispum</taxon>
    </lineage>
</organism>
<reference evidence="4 5" key="1">
    <citation type="submission" date="2019-03" db="EMBL/GenBank/DDBJ databases">
        <title>Genomic Encyclopedia of Type Strains, Phase IV (KMG-IV): sequencing the most valuable type-strain genomes for metagenomic binning, comparative biology and taxonomic classification.</title>
        <authorList>
            <person name="Goeker M."/>
        </authorList>
    </citation>
    <scope>NUCLEOTIDE SEQUENCE [LARGE SCALE GENOMIC DNA]</scope>
    <source>
        <strain evidence="4 5">DSM 45934</strain>
    </source>
</reference>
<sequence length="891" mass="95843">MGIRLIGRDAELRALLATLDRCLTGPGRIVLLSGEAGIGKSRLAAEVVAAATTRGATTLEGRAHPLHAGLAYAPIVEALRPHLSQDIADLAGPRDQAIEPALAKARMFEAVTAAIQRLAPLVLFVDDLHWADLGTVELAHYVGRNTDNVLVLVTCREPNGPLRDLAMAIRREDPGDQLALPPLTDSAVAELAALVLGSVPPPAFLSDLTRRARGNPLFVTALASAPVDRRTLPTIVRDVVLGRLHGLSEPARRLVEIIAVAGDEGTDELLRTVWGNGDFDAAVRDLVQGGLITEHVVGRTVAYRVAHPLYAEVAYAELTVNERRSLHAAIADAIDDDRPDDVLALAPHYLGAGDLVDAGRTVRVLAEAGWRALEIHAADEAVRYLTAALAETSVPALRIRLLDGLGRVHQGAARLAEASEVWAEAIELARRDGDTDRLGPMAYWSAMLEAERGDAAGAARYLHIAHDAGRPADPLLATEYTVLGMHFALRGNDNSQIRQGAKELVADGGHPAHLGRSTLAILDYDWDTARREAEATLAAGYGPGRLSTMLPMIARTQLQMISTLNGELAAAIRYAESIRDTPSVYEYSMYNSFAHYYVSLSRYLTGDVRGALTEIDKGLDLERHSDRPRMLSWMLMFQALIHLELGRYALADTGLAEAERVYADIAEVPGLATLYGSARTLQVLYAGRPEQARALRDHTDGLHDPIATGFWLLFTGMAAFAAGDDERAAGMAVRLRAAGDHAPLVDALADRLAGLLGDPAMSLSAADRLDAMGAVGLAAQARLEWADRTRDPGPVRACVEVFDRAGMSPWADRARQVAKALGVRVAKKSSALSRRESEVVRLLGEGLSNAEIAARLFLSERTVESHLRNSYAKLGLTSRVALARWAIENPV</sequence>
<dbReference type="InterPro" id="IPR011990">
    <property type="entry name" value="TPR-like_helical_dom_sf"/>
</dbReference>
<dbReference type="PANTHER" id="PTHR16305:SF28">
    <property type="entry name" value="GUANYLATE CYCLASE DOMAIN-CONTAINING PROTEIN"/>
    <property type="match status" value="1"/>
</dbReference>
<dbReference type="RefSeq" id="WP_132114272.1">
    <property type="nucleotide sequence ID" value="NZ_SLWS01000002.1"/>
</dbReference>
<evidence type="ECO:0000259" key="3">
    <source>
        <dbReference type="PROSITE" id="PS50043"/>
    </source>
</evidence>
<feature type="domain" description="HTH luxR-type" evidence="3">
    <location>
        <begin position="825"/>
        <end position="890"/>
    </location>
</feature>
<proteinExistence type="predicted"/>
<dbReference type="InterPro" id="IPR000792">
    <property type="entry name" value="Tscrpt_reg_LuxR_C"/>
</dbReference>
<dbReference type="SUPFAM" id="SSF48452">
    <property type="entry name" value="TPR-like"/>
    <property type="match status" value="1"/>
</dbReference>
<dbReference type="EMBL" id="SLWS01000002">
    <property type="protein sequence ID" value="TCO62478.1"/>
    <property type="molecule type" value="Genomic_DNA"/>
</dbReference>
<dbReference type="GO" id="GO:0006355">
    <property type="term" value="P:regulation of DNA-templated transcription"/>
    <property type="evidence" value="ECO:0007669"/>
    <property type="project" value="InterPro"/>
</dbReference>
<dbReference type="Pfam" id="PF00196">
    <property type="entry name" value="GerE"/>
    <property type="match status" value="1"/>
</dbReference>
<dbReference type="SUPFAM" id="SSF46894">
    <property type="entry name" value="C-terminal effector domain of the bipartite response regulators"/>
    <property type="match status" value="1"/>
</dbReference>
<dbReference type="Gene3D" id="1.10.10.10">
    <property type="entry name" value="Winged helix-like DNA-binding domain superfamily/Winged helix DNA-binding domain"/>
    <property type="match status" value="1"/>
</dbReference>
<dbReference type="GO" id="GO:0005737">
    <property type="term" value="C:cytoplasm"/>
    <property type="evidence" value="ECO:0007669"/>
    <property type="project" value="TreeGrafter"/>
</dbReference>
<dbReference type="GO" id="GO:0004016">
    <property type="term" value="F:adenylate cyclase activity"/>
    <property type="evidence" value="ECO:0007669"/>
    <property type="project" value="TreeGrafter"/>
</dbReference>
<dbReference type="Proteomes" id="UP000295680">
    <property type="component" value="Unassembled WGS sequence"/>
</dbReference>
<gene>
    <name evidence="4" type="ORF">EV192_102616</name>
</gene>
<dbReference type="Pfam" id="PF13191">
    <property type="entry name" value="AAA_16"/>
    <property type="match status" value="1"/>
</dbReference>
<dbReference type="PROSITE" id="PS50043">
    <property type="entry name" value="HTH_LUXR_2"/>
    <property type="match status" value="1"/>
</dbReference>